<sequence length="264" mass="29507">MSTGRSSPRSHLLDELTAAGTSCDELKYLFFEDRTQFQGYTGLAAFLVNQLTCPLCLGDDSEARLGFNLSAVRVLSVMCFDVQLRSSAVGMLALNKLVGHLLARGIESYAIREKSSDESVYLHARVLQEDFLDAQTALLLALDAMQQHEDYKLYQQQRLEGSLCEESTSVAQLMLRAPTLTQWLPKFFKRICITLSRVAIAIETFEDIGDGESEEEGSDSIDSDQTLALWRGVAVLELLVHSDIATRDNQVLSLLLRTRKDYIE</sequence>
<comment type="caution">
    <text evidence="2">The sequence shown here is derived from an EMBL/GenBank/DDBJ whole genome shotgun (WGS) entry which is preliminary data.</text>
</comment>
<evidence type="ECO:0000313" key="4">
    <source>
        <dbReference type="Proteomes" id="UP000284657"/>
    </source>
</evidence>
<reference evidence="3 4" key="1">
    <citation type="submission" date="2018-07" db="EMBL/GenBank/DDBJ databases">
        <title>Genome sequencing of oomycete isolates from Chile give support for New Zealand origin for Phytophthora kernoviae and make available the first Nothophytophthora sp. genome.</title>
        <authorList>
            <person name="Studholme D.J."/>
            <person name="Sanfuentes E."/>
            <person name="Panda P."/>
            <person name="Hill R."/>
            <person name="Sambles C."/>
            <person name="Grant M."/>
            <person name="Williams N.M."/>
            <person name="Mcdougal R.L."/>
        </authorList>
    </citation>
    <scope>NUCLEOTIDE SEQUENCE [LARGE SCALE GENOMIC DNA]</scope>
    <source>
        <strain evidence="2">Chile6</strain>
        <strain evidence="1">Chile7</strain>
    </source>
</reference>
<accession>A0A3F2S219</accession>
<dbReference type="Proteomes" id="UP000277300">
    <property type="component" value="Unassembled WGS sequence"/>
</dbReference>
<dbReference type="EMBL" id="MBAD02001228">
    <property type="protein sequence ID" value="RLN56937.1"/>
    <property type="molecule type" value="Genomic_DNA"/>
</dbReference>
<dbReference type="AlphaFoldDB" id="A0A3F2S219"/>
<protein>
    <submittedName>
        <fullName evidence="2">Uncharacterized protein</fullName>
    </submittedName>
</protein>
<dbReference type="OrthoDB" id="127076at2759"/>
<name>A0A3F2S219_9STRA</name>
<evidence type="ECO:0000313" key="1">
    <source>
        <dbReference type="EMBL" id="RLN56937.1"/>
    </source>
</evidence>
<organism evidence="2 3">
    <name type="scientific">Phytophthora kernoviae</name>
    <dbReference type="NCBI Taxonomy" id="325452"/>
    <lineage>
        <taxon>Eukaryota</taxon>
        <taxon>Sar</taxon>
        <taxon>Stramenopiles</taxon>
        <taxon>Oomycota</taxon>
        <taxon>Peronosporomycetes</taxon>
        <taxon>Peronosporales</taxon>
        <taxon>Peronosporaceae</taxon>
        <taxon>Phytophthora</taxon>
    </lineage>
</organism>
<proteinExistence type="predicted"/>
<dbReference type="Proteomes" id="UP000284657">
    <property type="component" value="Unassembled WGS sequence"/>
</dbReference>
<dbReference type="EMBL" id="MBDO02000009">
    <property type="protein sequence ID" value="RLN68856.1"/>
    <property type="molecule type" value="Genomic_DNA"/>
</dbReference>
<gene>
    <name evidence="1" type="ORF">BBJ29_000886</name>
    <name evidence="2" type="ORF">BBP00_00000767</name>
</gene>
<evidence type="ECO:0000313" key="3">
    <source>
        <dbReference type="Proteomes" id="UP000277300"/>
    </source>
</evidence>
<evidence type="ECO:0000313" key="2">
    <source>
        <dbReference type="EMBL" id="RLN68856.1"/>
    </source>
</evidence>